<feature type="repeat" description="TPR" evidence="1">
    <location>
        <begin position="32"/>
        <end position="65"/>
    </location>
</feature>
<evidence type="ECO:0000256" key="1">
    <source>
        <dbReference type="PROSITE-ProRule" id="PRU00339"/>
    </source>
</evidence>
<dbReference type="KEGG" id="tper:IWA51_04665"/>
<dbReference type="EMBL" id="CP064936">
    <property type="protein sequence ID" value="QQA01893.1"/>
    <property type="molecule type" value="Genomic_DNA"/>
</dbReference>
<dbReference type="SMART" id="SM00028">
    <property type="entry name" value="TPR"/>
    <property type="match status" value="7"/>
</dbReference>
<dbReference type="Gene3D" id="1.25.40.10">
    <property type="entry name" value="Tetratricopeptide repeat domain"/>
    <property type="match status" value="1"/>
</dbReference>
<name>A0A7T3RF63_9SPIR</name>
<keyword evidence="1" id="KW-0802">TPR repeat</keyword>
<dbReference type="RefSeq" id="WP_198443409.1">
    <property type="nucleotide sequence ID" value="NZ_CBCSHE010000004.1"/>
</dbReference>
<dbReference type="PROSITE" id="PS50005">
    <property type="entry name" value="TPR"/>
    <property type="match status" value="2"/>
</dbReference>
<keyword evidence="3" id="KW-0732">Signal</keyword>
<proteinExistence type="predicted"/>
<dbReference type="PANTHER" id="PTHR12558">
    <property type="entry name" value="CELL DIVISION CYCLE 16,23,27"/>
    <property type="match status" value="1"/>
</dbReference>
<dbReference type="PANTHER" id="PTHR12558:SF45">
    <property type="entry name" value="CHROMOSOME UNDETERMINED SCAFFOLD_12, WHOLE GENOME SHOTGUN SEQUENCE"/>
    <property type="match status" value="1"/>
</dbReference>
<dbReference type="GO" id="GO:0016567">
    <property type="term" value="P:protein ubiquitination"/>
    <property type="evidence" value="ECO:0007669"/>
    <property type="project" value="TreeGrafter"/>
</dbReference>
<reference evidence="4 5" key="1">
    <citation type="submission" date="2020-11" db="EMBL/GenBank/DDBJ databases">
        <title>Treponema Peruensis nv. sp., first commensal Treponema isolated from human feces.</title>
        <authorList>
            <person name="Belkhou C."/>
            <person name="Raes J."/>
        </authorList>
    </citation>
    <scope>NUCLEOTIDE SEQUENCE [LARGE SCALE GENOMIC DNA]</scope>
    <source>
        <strain evidence="4 5">RCC2812</strain>
    </source>
</reference>
<dbReference type="Pfam" id="PF13181">
    <property type="entry name" value="TPR_8"/>
    <property type="match status" value="1"/>
</dbReference>
<sequence>MKKSACKFILFVFLSLFAAVYAFAVPSGTYSALDYFSEAEQLRNRNDFLGATELYREALELNPKYGDAWYSLALCCYNLKNYDLALEYAGNAEKYSKNMDSVRNLQGMSLVCLGRLDEAEKIFSSILETSPNNIDARFGLAELDLLDGKISSAEFLYSEALKRDGTNRKALLSLALVSAEMGKTESAANYISQALESHSGSSEVHYLAAYLAAKSGNLREAELRARSAIQIQTDFDDAYALLSSILYTQGRYDEVLDICLFRIGRNRNLSDAWYLMGLSQKKKGDVEGALKSFETGLSLNPQDEVMRACFEQTVADNIPVEDSRRQGWASFHISKAREYAAKFDGPGERFEYQKALSVAPLDLSVRQNFADLLSREGLYELYLKQLDFISANSVPVVTQEDNVRRNENSPEVKKTAVQIRNEDSAEALKNLMAGNLSERWNVDPFYLDKTRWNIGLYFQKKNVRLIHADLEEIAVRAAGDIFSAVPSTSVDVLTEPIGGYSDAFRHARSSGRDYFIIISPEESERSFGLKAYIYSARTGTKTTEIDIYRTGNDCMARTLRRFRRSVLDILPIRGKIVSATNGTLLVDLGRSDGITAGSKFDVVRRGSIRTKDRGPGITYDEKNILGTFTAVTVNEELCSGEYKKRGFYDVMNAGDEVVLVELSENSGSSESVASSARPAADSSGEPVVQNSESNEDASSVKEALKIQPRESELVGLIRNII</sequence>
<gene>
    <name evidence="4" type="ORF">IWA51_04665</name>
</gene>
<feature type="chain" id="PRO_5032969251" evidence="3">
    <location>
        <begin position="25"/>
        <end position="721"/>
    </location>
</feature>
<dbReference type="GO" id="GO:0031145">
    <property type="term" value="P:anaphase-promoting complex-dependent catabolic process"/>
    <property type="evidence" value="ECO:0007669"/>
    <property type="project" value="TreeGrafter"/>
</dbReference>
<dbReference type="SUPFAM" id="SSF48452">
    <property type="entry name" value="TPR-like"/>
    <property type="match status" value="2"/>
</dbReference>
<organism evidence="4 5">
    <name type="scientific">Treponema peruense</name>
    <dbReference type="NCBI Taxonomy" id="2787628"/>
    <lineage>
        <taxon>Bacteria</taxon>
        <taxon>Pseudomonadati</taxon>
        <taxon>Spirochaetota</taxon>
        <taxon>Spirochaetia</taxon>
        <taxon>Spirochaetales</taxon>
        <taxon>Treponemataceae</taxon>
        <taxon>Treponema</taxon>
    </lineage>
</organism>
<dbReference type="GO" id="GO:0051301">
    <property type="term" value="P:cell division"/>
    <property type="evidence" value="ECO:0007669"/>
    <property type="project" value="TreeGrafter"/>
</dbReference>
<dbReference type="InterPro" id="IPR019734">
    <property type="entry name" value="TPR_rpt"/>
</dbReference>
<dbReference type="AlphaFoldDB" id="A0A7T3RF63"/>
<feature type="signal peptide" evidence="3">
    <location>
        <begin position="1"/>
        <end position="24"/>
    </location>
</feature>
<feature type="repeat" description="TPR" evidence="1">
    <location>
        <begin position="270"/>
        <end position="303"/>
    </location>
</feature>
<accession>A0A7T3RF63</accession>
<evidence type="ECO:0000313" key="4">
    <source>
        <dbReference type="EMBL" id="QQA01893.1"/>
    </source>
</evidence>
<protein>
    <submittedName>
        <fullName evidence="4">Tetratricopeptide repeat protein</fullName>
    </submittedName>
</protein>
<keyword evidence="5" id="KW-1185">Reference proteome</keyword>
<dbReference type="Pfam" id="PF14559">
    <property type="entry name" value="TPR_19"/>
    <property type="match status" value="1"/>
</dbReference>
<dbReference type="InterPro" id="IPR011990">
    <property type="entry name" value="TPR-like_helical_dom_sf"/>
</dbReference>
<evidence type="ECO:0000256" key="3">
    <source>
        <dbReference type="SAM" id="SignalP"/>
    </source>
</evidence>
<evidence type="ECO:0000313" key="5">
    <source>
        <dbReference type="Proteomes" id="UP000595224"/>
    </source>
</evidence>
<dbReference type="Pfam" id="PF13432">
    <property type="entry name" value="TPR_16"/>
    <property type="match status" value="2"/>
</dbReference>
<dbReference type="Proteomes" id="UP000595224">
    <property type="component" value="Chromosome"/>
</dbReference>
<feature type="region of interest" description="Disordered" evidence="2">
    <location>
        <begin position="669"/>
        <end position="704"/>
    </location>
</feature>
<evidence type="ECO:0000256" key="2">
    <source>
        <dbReference type="SAM" id="MobiDB-lite"/>
    </source>
</evidence>